<evidence type="ECO:0000313" key="1">
    <source>
        <dbReference type="EMBL" id="TRL79253.1"/>
    </source>
</evidence>
<proteinExistence type="predicted"/>
<organism evidence="1 2">
    <name type="scientific">Staphylococcus haemolyticus</name>
    <dbReference type="NCBI Taxonomy" id="1283"/>
    <lineage>
        <taxon>Bacteria</taxon>
        <taxon>Bacillati</taxon>
        <taxon>Bacillota</taxon>
        <taxon>Bacilli</taxon>
        <taxon>Bacillales</taxon>
        <taxon>Staphylococcaceae</taxon>
        <taxon>Staphylococcus</taxon>
    </lineage>
</organism>
<evidence type="ECO:0000313" key="2">
    <source>
        <dbReference type="Proteomes" id="UP000316594"/>
    </source>
</evidence>
<gene>
    <name evidence="1" type="ORF">FNL11_01985</name>
</gene>
<reference evidence="1 2" key="1">
    <citation type="submission" date="2019-07" db="EMBL/GenBank/DDBJ databases">
        <title>Genome Sequencing and Assembly of Staphylococcus haemolyticus SDA2.</title>
        <authorList>
            <person name="Emmons C.B."/>
            <person name="Park C."/>
            <person name="Sevigny J.L."/>
            <person name="Andam C."/>
        </authorList>
    </citation>
    <scope>NUCLEOTIDE SEQUENCE [LARGE SCALE GENOMIC DNA]</scope>
    <source>
        <strain evidence="1 2">SDA2</strain>
    </source>
</reference>
<dbReference type="AlphaFoldDB" id="A0AB38PHX3"/>
<comment type="caution">
    <text evidence="1">The sequence shown here is derived from an EMBL/GenBank/DDBJ whole genome shotgun (WGS) entry which is preliminary data.</text>
</comment>
<dbReference type="EMBL" id="VJMP01000001">
    <property type="protein sequence ID" value="TRL79253.1"/>
    <property type="molecule type" value="Genomic_DNA"/>
</dbReference>
<sequence>MKFNLDLNGAEEIGNYIPAGRFSVRIKDFVAKESKNGHPQFAITFTHKEEGEFTHYANADLNNEFARNWLYTFLRLLNITNNNYQFSFTENDIIGKPINIELKREYNEYTDKFRNNLKKIWKFDGTPVFEKFTDNNDDVSSKIKRGEQKFSIEDDNFLNNLEITDDDLPF</sequence>
<protein>
    <submittedName>
        <fullName evidence="1">DUF669 domain-containing protein</fullName>
    </submittedName>
</protein>
<name>A0AB38PHX3_STAHA</name>
<accession>A0AB38PHX3</accession>
<dbReference type="Proteomes" id="UP000316594">
    <property type="component" value="Unassembled WGS sequence"/>
</dbReference>
<dbReference type="RefSeq" id="WP_107637865.1">
    <property type="nucleotide sequence ID" value="NZ_JAHCPL010000004.1"/>
</dbReference>